<comment type="catalytic activity">
    <reaction evidence="6">
        <text>an alpha-Kdo-(2-&gt;4)-alpha-Kdo-(2-&gt;6)-(acyl)-lipid IVA + a fatty acyl-[ACP] = an alpha-Kdo-(2-&gt;4)-alpha-Kdo-(2-&gt;6)-lipid A + holo-[ACP]</text>
        <dbReference type="Rhea" id="RHEA:69400"/>
        <dbReference type="Rhea" id="RHEA-COMP:9685"/>
        <dbReference type="Rhea" id="RHEA-COMP:14125"/>
        <dbReference type="ChEBI" id="CHEBI:64479"/>
        <dbReference type="ChEBI" id="CHEBI:138651"/>
        <dbReference type="ChEBI" id="CHEBI:176430"/>
        <dbReference type="ChEBI" id="CHEBI:176431"/>
        <dbReference type="EC" id="2.3.1.243"/>
    </reaction>
</comment>
<evidence type="ECO:0000256" key="2">
    <source>
        <dbReference type="ARBA" id="ARBA00022519"/>
    </source>
</evidence>
<dbReference type="EMBL" id="JBHMEP010000005">
    <property type="protein sequence ID" value="MFB9136397.1"/>
    <property type="molecule type" value="Genomic_DNA"/>
</dbReference>
<reference evidence="7 8" key="1">
    <citation type="submission" date="2024-09" db="EMBL/GenBank/DDBJ databases">
        <authorList>
            <person name="Sun Q."/>
            <person name="Mori K."/>
        </authorList>
    </citation>
    <scope>NUCLEOTIDE SEQUENCE [LARGE SCALE GENOMIC DNA]</scope>
    <source>
        <strain evidence="7 8">CECT 8064</strain>
    </source>
</reference>
<dbReference type="RefSeq" id="WP_390194509.1">
    <property type="nucleotide sequence ID" value="NZ_JBHMEP010000005.1"/>
</dbReference>
<dbReference type="NCBIfam" id="TIGR02208">
    <property type="entry name" value="lipid_A_msbB"/>
    <property type="match status" value="1"/>
</dbReference>
<dbReference type="GO" id="GO:0016746">
    <property type="term" value="F:acyltransferase activity"/>
    <property type="evidence" value="ECO:0007669"/>
    <property type="project" value="UniProtKB-KW"/>
</dbReference>
<name>A0ABV5HR32_9VIBR</name>
<proteinExistence type="inferred from homology"/>
<keyword evidence="6" id="KW-1133">Transmembrane helix</keyword>
<keyword evidence="4 6" id="KW-0472">Membrane</keyword>
<evidence type="ECO:0000256" key="3">
    <source>
        <dbReference type="ARBA" id="ARBA00022679"/>
    </source>
</evidence>
<gene>
    <name evidence="6 7" type="primary">lpxM</name>
    <name evidence="7" type="synonym">msbB</name>
    <name evidence="7" type="ORF">ACFFUV_15605</name>
</gene>
<comment type="function">
    <text evidence="6">Catalyzes the transfer of an acyl chain from an acyl-[acyl-carrier-protein] (ACP) to a Kdo(2)-(acyl)-lipid IV(A) to form a Kdo(2)-lipid A.</text>
</comment>
<dbReference type="HAMAP" id="MF_01944">
    <property type="entry name" value="Lipid_A_LpxM"/>
    <property type="match status" value="1"/>
</dbReference>
<comment type="similarity">
    <text evidence="6">Belongs to the LpxL/LpxM/LpxP family. LpxM subfamily.</text>
</comment>
<protein>
    <recommendedName>
        <fullName evidence="6">Lipid A biosynthesis acyltransferase</fullName>
        <ecNumber evidence="6">2.3.1.243</ecNumber>
    </recommendedName>
    <alternativeName>
        <fullName evidence="6">Kdo(2)-lauroyl-lipid IV(A) acyltransferase</fullName>
    </alternativeName>
</protein>
<comment type="caution">
    <text evidence="7">The sequence shown here is derived from an EMBL/GenBank/DDBJ whole genome shotgun (WGS) entry which is preliminary data.</text>
</comment>
<keyword evidence="3 6" id="KW-0808">Transferase</keyword>
<evidence type="ECO:0000256" key="4">
    <source>
        <dbReference type="ARBA" id="ARBA00023136"/>
    </source>
</evidence>
<dbReference type="NCBIfam" id="NF006507">
    <property type="entry name" value="PRK08943.1"/>
    <property type="match status" value="1"/>
</dbReference>
<sequence>MSASQQNDFDPLAYNPTFQWHFLKPKYWGTWLTLVLLIPVALLPIRLRYWLSSKVAGWLAKQRKSTALTAWVNLELCFPEKSEQEREEILKQTLTTAGVFLTGFSLLTLRSKHWLTQQCDIRGLENIENVLSQGKNAILLVPHTWAIDIPAILLASKGMPVSAMAKKQSNEVMDWLMHRQRVQYGGRVYERSGGVKPFIKSVRDGYLGYYLPDQDHGPEHSIFVDFFATTKATLPGLGKLSKVSKAVIVPVYSMIDAKTGRYVVEIFPAFENFPTGTEQQDARKMNAFIEQQAGQYPEQYMWILKLLKTQQDGSNVYKLAKQKLKK</sequence>
<dbReference type="PIRSF" id="PIRSF026649">
    <property type="entry name" value="MsbB"/>
    <property type="match status" value="1"/>
</dbReference>
<feature type="transmembrane region" description="Helical" evidence="6">
    <location>
        <begin position="27"/>
        <end position="45"/>
    </location>
</feature>
<feature type="short sequence motif" description="HXXXXD motif" evidence="6">
    <location>
        <begin position="143"/>
        <end position="148"/>
    </location>
</feature>
<accession>A0ABV5HR32</accession>
<keyword evidence="6" id="KW-0448">Lipopolysaccharide biosynthesis</keyword>
<evidence type="ECO:0000256" key="6">
    <source>
        <dbReference type="HAMAP-Rule" id="MF_01944"/>
    </source>
</evidence>
<dbReference type="Pfam" id="PF03279">
    <property type="entry name" value="Lip_A_acyltrans"/>
    <property type="match status" value="1"/>
</dbReference>
<comment type="pathway">
    <text evidence="6">Bacterial outer membrane biogenesis; lipopolysaccharide biosynthesis.</text>
</comment>
<dbReference type="PANTHER" id="PTHR30606">
    <property type="entry name" value="LIPID A BIOSYNTHESIS LAUROYL ACYLTRANSFERASE"/>
    <property type="match status" value="1"/>
</dbReference>
<keyword evidence="6" id="KW-0812">Transmembrane</keyword>
<keyword evidence="5 6" id="KW-0012">Acyltransferase</keyword>
<dbReference type="CDD" id="cd07984">
    <property type="entry name" value="LPLAT_LABLAT-like"/>
    <property type="match status" value="1"/>
</dbReference>
<dbReference type="InterPro" id="IPR004960">
    <property type="entry name" value="LipA_acyltrans"/>
</dbReference>
<evidence type="ECO:0000256" key="1">
    <source>
        <dbReference type="ARBA" id="ARBA00022475"/>
    </source>
</evidence>
<evidence type="ECO:0000313" key="7">
    <source>
        <dbReference type="EMBL" id="MFB9136397.1"/>
    </source>
</evidence>
<dbReference type="PANTHER" id="PTHR30606:SF4">
    <property type="entry name" value="LIPID A BIOSYNTHESIS MYRISTOYLTRANSFERASE"/>
    <property type="match status" value="1"/>
</dbReference>
<dbReference type="Proteomes" id="UP001589645">
    <property type="component" value="Unassembled WGS sequence"/>
</dbReference>
<keyword evidence="8" id="KW-1185">Reference proteome</keyword>
<keyword evidence="1 6" id="KW-1003">Cell membrane</keyword>
<keyword evidence="2 6" id="KW-0997">Cell inner membrane</keyword>
<evidence type="ECO:0000313" key="8">
    <source>
        <dbReference type="Proteomes" id="UP001589645"/>
    </source>
</evidence>
<dbReference type="InterPro" id="IPR011921">
    <property type="entry name" value="Lipid_A_MsbB"/>
</dbReference>
<comment type="pathway">
    <text evidence="6">Glycolipid biosynthesis; KDO(2)-lipid A biosynthesis; KDO(2)-lipid A from CMP-3-deoxy-D-manno-octulosonate and lipid IV(A): step 4/4.</text>
</comment>
<comment type="subcellular location">
    <subcellularLocation>
        <location evidence="6">Cell inner membrane</location>
        <topology evidence="6">Single-pass membrane protein</topology>
    </subcellularLocation>
</comment>
<dbReference type="EC" id="2.3.1.243" evidence="6"/>
<organism evidence="7 8">
    <name type="scientific">Vibrio olivae</name>
    <dbReference type="NCBI Taxonomy" id="1243002"/>
    <lineage>
        <taxon>Bacteria</taxon>
        <taxon>Pseudomonadati</taxon>
        <taxon>Pseudomonadota</taxon>
        <taxon>Gammaproteobacteria</taxon>
        <taxon>Vibrionales</taxon>
        <taxon>Vibrionaceae</taxon>
        <taxon>Vibrio</taxon>
    </lineage>
</organism>
<evidence type="ECO:0000256" key="5">
    <source>
        <dbReference type="ARBA" id="ARBA00023315"/>
    </source>
</evidence>